<gene>
    <name evidence="1" type="ORF">JAAARDRAFT_33432</name>
</gene>
<reference evidence="2" key="1">
    <citation type="journal article" date="2014" name="Proc. Natl. Acad. Sci. U.S.A.">
        <title>Extensive sampling of basidiomycete genomes demonstrates inadequacy of the white-rot/brown-rot paradigm for wood decay fungi.</title>
        <authorList>
            <person name="Riley R."/>
            <person name="Salamov A.A."/>
            <person name="Brown D.W."/>
            <person name="Nagy L.G."/>
            <person name="Floudas D."/>
            <person name="Held B.W."/>
            <person name="Levasseur A."/>
            <person name="Lombard V."/>
            <person name="Morin E."/>
            <person name="Otillar R."/>
            <person name="Lindquist E.A."/>
            <person name="Sun H."/>
            <person name="LaButti K.M."/>
            <person name="Schmutz J."/>
            <person name="Jabbour D."/>
            <person name="Luo H."/>
            <person name="Baker S.E."/>
            <person name="Pisabarro A.G."/>
            <person name="Walton J.D."/>
            <person name="Blanchette R.A."/>
            <person name="Henrissat B."/>
            <person name="Martin F."/>
            <person name="Cullen D."/>
            <person name="Hibbett D.S."/>
            <person name="Grigoriev I.V."/>
        </authorList>
    </citation>
    <scope>NUCLEOTIDE SEQUENCE [LARGE SCALE GENOMIC DNA]</scope>
    <source>
        <strain evidence="2">MUCL 33604</strain>
    </source>
</reference>
<dbReference type="AlphaFoldDB" id="A0A067PYQ3"/>
<dbReference type="InParanoid" id="A0A067PYQ3"/>
<evidence type="ECO:0000313" key="1">
    <source>
        <dbReference type="EMBL" id="KDQ59859.1"/>
    </source>
</evidence>
<name>A0A067PYQ3_9AGAM</name>
<organism evidence="1 2">
    <name type="scientific">Jaapia argillacea MUCL 33604</name>
    <dbReference type="NCBI Taxonomy" id="933084"/>
    <lineage>
        <taxon>Eukaryota</taxon>
        <taxon>Fungi</taxon>
        <taxon>Dikarya</taxon>
        <taxon>Basidiomycota</taxon>
        <taxon>Agaricomycotina</taxon>
        <taxon>Agaricomycetes</taxon>
        <taxon>Agaricomycetidae</taxon>
        <taxon>Jaapiales</taxon>
        <taxon>Jaapiaceae</taxon>
        <taxon>Jaapia</taxon>
    </lineage>
</organism>
<dbReference type="EMBL" id="KL197715">
    <property type="protein sequence ID" value="KDQ59859.1"/>
    <property type="molecule type" value="Genomic_DNA"/>
</dbReference>
<sequence>MKWDCTVRHDKSLFNSKHRGTLSPTNIKTPRVPLPYRGGFLNDASVPPIEFFVNGDIQCIAFYDRPRIWMDRSDDRSPFPNGMLRLIGRVED</sequence>
<evidence type="ECO:0000313" key="2">
    <source>
        <dbReference type="Proteomes" id="UP000027265"/>
    </source>
</evidence>
<accession>A0A067PYQ3</accession>
<keyword evidence="2" id="KW-1185">Reference proteome</keyword>
<dbReference type="Proteomes" id="UP000027265">
    <property type="component" value="Unassembled WGS sequence"/>
</dbReference>
<proteinExistence type="predicted"/>
<protein>
    <submittedName>
        <fullName evidence="1">Uncharacterized protein</fullName>
    </submittedName>
</protein>
<dbReference type="HOGENOM" id="CLU_2413564_0_0_1"/>